<proteinExistence type="predicted"/>
<gene>
    <name evidence="2" type="ORF">MmiAt1_02780</name>
</gene>
<dbReference type="RefSeq" id="WP_318785149.1">
    <property type="nucleotide sequence ID" value="NZ_JAWDKC010000008.1"/>
</dbReference>
<feature type="transmembrane region" description="Helical" evidence="1">
    <location>
        <begin position="44"/>
        <end position="65"/>
    </location>
</feature>
<protein>
    <submittedName>
        <fullName evidence="2">Uncharacterized protein</fullName>
    </submittedName>
</protein>
<keyword evidence="1" id="KW-1133">Transmembrane helix</keyword>
<name>A0ABU3VMW5_9EURY</name>
<accession>A0ABU3VMW5</accession>
<organism evidence="2 3">
    <name type="scientific">Methanimicrococcus hacksteinii</name>
    <dbReference type="NCBI Taxonomy" id="3028293"/>
    <lineage>
        <taxon>Archaea</taxon>
        <taxon>Methanobacteriati</taxon>
        <taxon>Methanobacteriota</taxon>
        <taxon>Stenosarchaea group</taxon>
        <taxon>Methanomicrobia</taxon>
        <taxon>Methanosarcinales</taxon>
        <taxon>Methanosarcinaceae</taxon>
        <taxon>Methanimicrococcus</taxon>
    </lineage>
</organism>
<evidence type="ECO:0000313" key="2">
    <source>
        <dbReference type="EMBL" id="MDV0444742.1"/>
    </source>
</evidence>
<dbReference type="EMBL" id="JAWDKC010000008">
    <property type="protein sequence ID" value="MDV0444742.1"/>
    <property type="molecule type" value="Genomic_DNA"/>
</dbReference>
<feature type="transmembrane region" description="Helical" evidence="1">
    <location>
        <begin position="12"/>
        <end position="38"/>
    </location>
</feature>
<keyword evidence="1" id="KW-0812">Transmembrane</keyword>
<dbReference type="Proteomes" id="UP001272052">
    <property type="component" value="Unassembled WGS sequence"/>
</dbReference>
<keyword evidence="3" id="KW-1185">Reference proteome</keyword>
<sequence length="123" mass="14227">MSEKYIKKFIRNLLFIFSYLMIVFFFSFAISYALIVFAVHFTGIAGSDALMIAVITLTALVYSVFEFSRIYKEKWTPAIVIMSVLLYSAEKLGTEKRGQDESEYDVESVFQSVKFKNVLPDWN</sequence>
<evidence type="ECO:0000256" key="1">
    <source>
        <dbReference type="SAM" id="Phobius"/>
    </source>
</evidence>
<evidence type="ECO:0000313" key="3">
    <source>
        <dbReference type="Proteomes" id="UP001272052"/>
    </source>
</evidence>
<keyword evidence="1" id="KW-0472">Membrane</keyword>
<reference evidence="2 3" key="1">
    <citation type="submission" date="2023-06" db="EMBL/GenBank/DDBJ databases">
        <title>Genome sequence of Methanimicrococcus sp. At1.</title>
        <authorList>
            <person name="Protasov E."/>
            <person name="Platt K."/>
            <person name="Poehlein A."/>
            <person name="Daniel R."/>
            <person name="Brune A."/>
        </authorList>
    </citation>
    <scope>NUCLEOTIDE SEQUENCE [LARGE SCALE GENOMIC DNA]</scope>
    <source>
        <strain evidence="2 3">At1</strain>
    </source>
</reference>
<comment type="caution">
    <text evidence="2">The sequence shown here is derived from an EMBL/GenBank/DDBJ whole genome shotgun (WGS) entry which is preliminary data.</text>
</comment>